<dbReference type="EMBL" id="AOIS01000047">
    <property type="protein sequence ID" value="ELZ16804.1"/>
    <property type="molecule type" value="Genomic_DNA"/>
</dbReference>
<gene>
    <name evidence="1" type="ORF">C477_14363</name>
</gene>
<keyword evidence="2" id="KW-1185">Reference proteome</keyword>
<dbReference type="AlphaFoldDB" id="M0C4D9"/>
<accession>M0C4D9</accession>
<sequence>MDDFLEVAFPVSKVRFLPKRVDDYFLFKSKNINYIREICNTLDKLKHQRDFARSEAVNIVNYDDDLTV</sequence>
<organism evidence="1 2">
    <name type="scientific">Haloterrigena salina JCM 13891</name>
    <dbReference type="NCBI Taxonomy" id="1227488"/>
    <lineage>
        <taxon>Archaea</taxon>
        <taxon>Methanobacteriati</taxon>
        <taxon>Methanobacteriota</taxon>
        <taxon>Stenosarchaea group</taxon>
        <taxon>Halobacteria</taxon>
        <taxon>Halobacteriales</taxon>
        <taxon>Natrialbaceae</taxon>
        <taxon>Haloterrigena</taxon>
    </lineage>
</organism>
<evidence type="ECO:0000313" key="2">
    <source>
        <dbReference type="Proteomes" id="UP000011657"/>
    </source>
</evidence>
<dbReference type="Proteomes" id="UP000011657">
    <property type="component" value="Unassembled WGS sequence"/>
</dbReference>
<name>M0C4D9_9EURY</name>
<evidence type="ECO:0000313" key="1">
    <source>
        <dbReference type="EMBL" id="ELZ16804.1"/>
    </source>
</evidence>
<reference evidence="1 2" key="1">
    <citation type="journal article" date="2014" name="PLoS Genet.">
        <title>Phylogenetically driven sequencing of extremely halophilic archaea reveals strategies for static and dynamic osmo-response.</title>
        <authorList>
            <person name="Becker E.A."/>
            <person name="Seitzer P.M."/>
            <person name="Tritt A."/>
            <person name="Larsen D."/>
            <person name="Krusor M."/>
            <person name="Yao A.I."/>
            <person name="Wu D."/>
            <person name="Madern D."/>
            <person name="Eisen J.A."/>
            <person name="Darling A.E."/>
            <person name="Facciotti M.T."/>
        </authorList>
    </citation>
    <scope>NUCLEOTIDE SEQUENCE [LARGE SCALE GENOMIC DNA]</scope>
    <source>
        <strain evidence="1 2">JCM 13891</strain>
    </source>
</reference>
<protein>
    <submittedName>
        <fullName evidence="1">Uncharacterized protein</fullName>
    </submittedName>
</protein>
<comment type="caution">
    <text evidence="1">The sequence shown here is derived from an EMBL/GenBank/DDBJ whole genome shotgun (WGS) entry which is preliminary data.</text>
</comment>
<proteinExistence type="predicted"/>